<evidence type="ECO:0000256" key="2">
    <source>
        <dbReference type="SAM" id="Phobius"/>
    </source>
</evidence>
<comment type="caution">
    <text evidence="4">The sequence shown here is derived from an EMBL/GenBank/DDBJ whole genome shotgun (WGS) entry which is preliminary data.</text>
</comment>
<proteinExistence type="predicted"/>
<evidence type="ECO:0000259" key="3">
    <source>
        <dbReference type="SMART" id="SM00060"/>
    </source>
</evidence>
<feature type="region of interest" description="Disordered" evidence="1">
    <location>
        <begin position="1550"/>
        <end position="1579"/>
    </location>
</feature>
<dbReference type="PANTHER" id="PTHR21104:SF2">
    <property type="entry name" value="FIBRONECTIN TYPE-III DOMAIN-CONTAINING PROTEIN"/>
    <property type="match status" value="1"/>
</dbReference>
<reference evidence="4" key="1">
    <citation type="journal article" date="2020" name="J Insects Food Feed">
        <title>The yellow mealworm (Tenebrio molitor) genome: a resource for the emerging insects as food and feed industry.</title>
        <authorList>
            <person name="Eriksson T."/>
            <person name="Andere A."/>
            <person name="Kelstrup H."/>
            <person name="Emery V."/>
            <person name="Picard C."/>
        </authorList>
    </citation>
    <scope>NUCLEOTIDE SEQUENCE</scope>
    <source>
        <strain evidence="4">Stoneville</strain>
        <tissue evidence="4">Whole head</tissue>
    </source>
</reference>
<feature type="domain" description="Fibronectin type-III" evidence="3">
    <location>
        <begin position="869"/>
        <end position="1005"/>
    </location>
</feature>
<keyword evidence="2" id="KW-0812">Transmembrane</keyword>
<dbReference type="Gene3D" id="2.60.40.10">
    <property type="entry name" value="Immunoglobulins"/>
    <property type="match status" value="1"/>
</dbReference>
<dbReference type="Pfam" id="PF16066">
    <property type="entry name" value="DUF4808"/>
    <property type="match status" value="2"/>
</dbReference>
<feature type="transmembrane region" description="Helical" evidence="2">
    <location>
        <begin position="1114"/>
        <end position="1132"/>
    </location>
</feature>
<evidence type="ECO:0000313" key="4">
    <source>
        <dbReference type="EMBL" id="KAH0810228.1"/>
    </source>
</evidence>
<dbReference type="Proteomes" id="UP000719412">
    <property type="component" value="Unassembled WGS sequence"/>
</dbReference>
<keyword evidence="5" id="KW-1185">Reference proteome</keyword>
<dbReference type="InterPro" id="IPR032073">
    <property type="entry name" value="FNDC5_C"/>
</dbReference>
<feature type="compositionally biased region" description="Basic and acidic residues" evidence="1">
    <location>
        <begin position="229"/>
        <end position="248"/>
    </location>
</feature>
<feature type="region of interest" description="Disordered" evidence="1">
    <location>
        <begin position="1034"/>
        <end position="1056"/>
    </location>
</feature>
<dbReference type="PANTHER" id="PTHR21104">
    <property type="entry name" value="FIBRONECTIN TYPE III DOMAIN-CONTAINING PROTEIN"/>
    <property type="match status" value="1"/>
</dbReference>
<evidence type="ECO:0000313" key="5">
    <source>
        <dbReference type="Proteomes" id="UP000719412"/>
    </source>
</evidence>
<keyword evidence="2" id="KW-0472">Membrane</keyword>
<dbReference type="SUPFAM" id="SSF49265">
    <property type="entry name" value="Fibronectin type III"/>
    <property type="match status" value="1"/>
</dbReference>
<gene>
    <name evidence="4" type="ORF">GEV33_012564</name>
</gene>
<feature type="compositionally biased region" description="Polar residues" evidence="1">
    <location>
        <begin position="1038"/>
        <end position="1052"/>
    </location>
</feature>
<keyword evidence="2" id="KW-1133">Transmembrane helix</keyword>
<reference evidence="4" key="2">
    <citation type="submission" date="2021-08" db="EMBL/GenBank/DDBJ databases">
        <authorList>
            <person name="Eriksson T."/>
        </authorList>
    </citation>
    <scope>NUCLEOTIDE SEQUENCE</scope>
    <source>
        <strain evidence="4">Stoneville</strain>
        <tissue evidence="4">Whole head</tissue>
    </source>
</reference>
<dbReference type="InterPro" id="IPR003961">
    <property type="entry name" value="FN3_dom"/>
</dbReference>
<accession>A0A8J6HAK5</accession>
<organism evidence="4 5">
    <name type="scientific">Tenebrio molitor</name>
    <name type="common">Yellow mealworm beetle</name>
    <dbReference type="NCBI Taxonomy" id="7067"/>
    <lineage>
        <taxon>Eukaryota</taxon>
        <taxon>Metazoa</taxon>
        <taxon>Ecdysozoa</taxon>
        <taxon>Arthropoda</taxon>
        <taxon>Hexapoda</taxon>
        <taxon>Insecta</taxon>
        <taxon>Pterygota</taxon>
        <taxon>Neoptera</taxon>
        <taxon>Endopterygota</taxon>
        <taxon>Coleoptera</taxon>
        <taxon>Polyphaga</taxon>
        <taxon>Cucujiformia</taxon>
        <taxon>Tenebrionidae</taxon>
        <taxon>Tenebrio</taxon>
    </lineage>
</organism>
<name>A0A8J6HAK5_TENMO</name>
<evidence type="ECO:0000256" key="1">
    <source>
        <dbReference type="SAM" id="MobiDB-lite"/>
    </source>
</evidence>
<dbReference type="SMART" id="SM00060">
    <property type="entry name" value="FN3"/>
    <property type="match status" value="1"/>
</dbReference>
<protein>
    <recommendedName>
        <fullName evidence="3">Fibronectin type-III domain-containing protein</fullName>
    </recommendedName>
</protein>
<dbReference type="EMBL" id="JABDTM020027632">
    <property type="protein sequence ID" value="KAH0810228.1"/>
    <property type="molecule type" value="Genomic_DNA"/>
</dbReference>
<dbReference type="InterPro" id="IPR036116">
    <property type="entry name" value="FN3_sf"/>
</dbReference>
<feature type="region of interest" description="Disordered" evidence="1">
    <location>
        <begin position="229"/>
        <end position="255"/>
    </location>
</feature>
<sequence length="1579" mass="173452">MNRTTSPKEILSSCGFLASTFWRLLKPSDGSTVGAPDFAYVDPNFFEVRGLNPDLEQPESIAIAPTGGEKINDGRRCGVFVAGIILLMQPGGLVRTHRAPTTPPPNNKYVAGATKCTELAARESNNEESREQRCIPVSASTPLLHVPVRETSSIATLAMKRSCDPPEPSISQIKCIHPVVLHHRFENELSFPFDVNSVESTCQFKNLLAVINPEEVPKLAIQLGGTRKDDHLTTRKETLESNKPKPESQIRGVTSAFPSCGNSSKGLGVQSAISKNYRGPAIVQVRLVFGRTGAFKFVGKLPTRRADESKSRKSAFLVRTSFIRAEAKPVLHGTANTWNVIMLSIDVELLTAYSVSDDIDWERPEPGLKKTGNGVRKSWVEICAKSARTLRCCVPNGTLCALKPETADLAGGWGRWRDARETSDLKMKEKHSRRSGVIGVDLFQSGTTFVVNFDPPRKVAECRPGVYKPLRIVDFDHLLPRHFVQLNLSNCFWDDVHEPGIIYSRMRRYLRQKRSRTARDLSLDFSHSDFNNESGKCNESSIPVNNPPGGKKTYRDVNLVVGMNQHESIFSRSGFVLEKDLDAAMSRGKDFPGFARLFVSGPFLRCINKKWTVIRVSTEGLKVAGGAIFLMNRIAAGGPPRSAAADGSSASINVPPEVRGQLFNRSNRLPRRAPTKCFAFKYHQPFSNVGRYLTLAAATLRVVGGKMSSCLLAFVCGNNADNCIEWVINGVGFGWKINWGRGKRSSPTTGDDAKTEELQFRIPEVTDSGKTEMPTNEASLCIRNCTAMDLNEEKKNLLPVNVGTTSERATASEFIRYDLDTIFLSSGPVAARSKRFSPHFVNNKSNFSTSILRFASDPLENHGSMPGGPGVPENITVTFLNPTSVKVSWSTSVENVDKYDVTYKPTDARYGLICRIDLSVGANGGAGLVAFASRKTGGGGGVVVVGGRQTSRQCRRYNFNKQVVSYRVVAVVAGNSDAVTLSGLKADTQYQLTVAAVWGGKKYRSRPIVFRTLDRRERKHICELCVELMCVPEPPRSSPQQDPMATLPTDSPATRDDSESYVIVYAVAGGGRRRRNRDEFRNSTVIPAPRSSPRTLRFGSLLIPSDRQVRGVEIGIVLLVLLVWVAAIVLFFNRWGKIRMLLPYQPDYKQEQLKVPGTAACAAAVASGNTCTHHSGDHLCQQVIIASRVHKLWILDGRSRLDSRTSPPPSVRVTQIAGDEGGARVTTVTNRYDVLLSKMPVLSDIHSWIGGGASEGIRVQEEERPPEAILSSDSASLHLRSHGNGLSDRRRIGLTTSTATQRKFAYCEETEEAEMASLPINDIINNNKTIEDIDGFNCSSVKYGSKTNLQNVDFKHTTCFTTSSSSSFSSGELCRQPVEPSSSLPSVSLASISPGASTIVYIRADAPGSHPDRGSTRLHGVLPTARIASPTTERGRVATCAVLNCDTGIDFGSFWRTSKAGFERVQCFTLGSFHSFLQLNGNRCRKRREAPCPPQPPRKHRPRINSAIFVSNSGPGLDPKEFFRRHGSVSRLCRKARSVDNISLEENHFGLPTLSVSGPSPPEDEDRDDIEEETQRFLE</sequence>
<feature type="compositionally biased region" description="Acidic residues" evidence="1">
    <location>
        <begin position="1562"/>
        <end position="1572"/>
    </location>
</feature>
<dbReference type="CDD" id="cd00063">
    <property type="entry name" value="FN3"/>
    <property type="match status" value="1"/>
</dbReference>
<dbReference type="InterPro" id="IPR013783">
    <property type="entry name" value="Ig-like_fold"/>
</dbReference>